<dbReference type="InterPro" id="IPR025857">
    <property type="entry name" value="MacB_PCD"/>
</dbReference>
<keyword evidence="11" id="KW-1185">Reference proteome</keyword>
<evidence type="ECO:0000256" key="6">
    <source>
        <dbReference type="ARBA" id="ARBA00038076"/>
    </source>
</evidence>
<dbReference type="Proteomes" id="UP000630887">
    <property type="component" value="Unassembled WGS sequence"/>
</dbReference>
<proteinExistence type="inferred from homology"/>
<evidence type="ECO:0000256" key="1">
    <source>
        <dbReference type="ARBA" id="ARBA00004651"/>
    </source>
</evidence>
<dbReference type="EMBL" id="BONI01000046">
    <property type="protein sequence ID" value="GIG08338.1"/>
    <property type="molecule type" value="Genomic_DNA"/>
</dbReference>
<feature type="domain" description="ABC3 transporter permease C-terminal" evidence="8">
    <location>
        <begin position="279"/>
        <end position="391"/>
    </location>
</feature>
<keyword evidence="3 7" id="KW-0812">Transmembrane</keyword>
<dbReference type="GO" id="GO:0005886">
    <property type="term" value="C:plasma membrane"/>
    <property type="evidence" value="ECO:0007669"/>
    <property type="project" value="UniProtKB-SubCell"/>
</dbReference>
<feature type="transmembrane region" description="Helical" evidence="7">
    <location>
        <begin position="274"/>
        <end position="300"/>
    </location>
</feature>
<dbReference type="InterPro" id="IPR050250">
    <property type="entry name" value="Macrolide_Exporter_MacB"/>
</dbReference>
<organism evidence="10 11">
    <name type="scientific">Catellatospora coxensis</name>
    <dbReference type="NCBI Taxonomy" id="310354"/>
    <lineage>
        <taxon>Bacteria</taxon>
        <taxon>Bacillati</taxon>
        <taxon>Actinomycetota</taxon>
        <taxon>Actinomycetes</taxon>
        <taxon>Micromonosporales</taxon>
        <taxon>Micromonosporaceae</taxon>
        <taxon>Catellatospora</taxon>
    </lineage>
</organism>
<comment type="subcellular location">
    <subcellularLocation>
        <location evidence="1">Cell membrane</location>
        <topology evidence="1">Multi-pass membrane protein</topology>
    </subcellularLocation>
</comment>
<evidence type="ECO:0000256" key="7">
    <source>
        <dbReference type="SAM" id="Phobius"/>
    </source>
</evidence>
<evidence type="ECO:0000313" key="11">
    <source>
        <dbReference type="Proteomes" id="UP000630887"/>
    </source>
</evidence>
<keyword evidence="2" id="KW-1003">Cell membrane</keyword>
<protein>
    <submittedName>
        <fullName evidence="10">ABC transporter permease</fullName>
    </submittedName>
</protein>
<dbReference type="InterPro" id="IPR003838">
    <property type="entry name" value="ABC3_permease_C"/>
</dbReference>
<dbReference type="PANTHER" id="PTHR30572">
    <property type="entry name" value="MEMBRANE COMPONENT OF TRANSPORTER-RELATED"/>
    <property type="match status" value="1"/>
</dbReference>
<dbReference type="GO" id="GO:0022857">
    <property type="term" value="F:transmembrane transporter activity"/>
    <property type="evidence" value="ECO:0007669"/>
    <property type="project" value="TreeGrafter"/>
</dbReference>
<reference evidence="10 11" key="1">
    <citation type="submission" date="2021-01" db="EMBL/GenBank/DDBJ databases">
        <title>Whole genome shotgun sequence of Catellatospora coxensis NBRC 107359.</title>
        <authorList>
            <person name="Komaki H."/>
            <person name="Tamura T."/>
        </authorList>
    </citation>
    <scope>NUCLEOTIDE SEQUENCE [LARGE SCALE GENOMIC DNA]</scope>
    <source>
        <strain evidence="10 11">NBRC 107359</strain>
    </source>
</reference>
<evidence type="ECO:0000256" key="4">
    <source>
        <dbReference type="ARBA" id="ARBA00022989"/>
    </source>
</evidence>
<keyword evidence="4 7" id="KW-1133">Transmembrane helix</keyword>
<feature type="transmembrane region" description="Helical" evidence="7">
    <location>
        <begin position="363"/>
        <end position="384"/>
    </location>
</feature>
<evidence type="ECO:0000256" key="2">
    <source>
        <dbReference type="ARBA" id="ARBA00022475"/>
    </source>
</evidence>
<evidence type="ECO:0000259" key="8">
    <source>
        <dbReference type="Pfam" id="PF02687"/>
    </source>
</evidence>
<comment type="caution">
    <text evidence="10">The sequence shown here is derived from an EMBL/GenBank/DDBJ whole genome shotgun (WGS) entry which is preliminary data.</text>
</comment>
<dbReference type="Pfam" id="PF02687">
    <property type="entry name" value="FtsX"/>
    <property type="match status" value="1"/>
</dbReference>
<accession>A0A8J3KY57</accession>
<name>A0A8J3KY57_9ACTN</name>
<keyword evidence="5 7" id="KW-0472">Membrane</keyword>
<dbReference type="Pfam" id="PF12704">
    <property type="entry name" value="MacB_PCD"/>
    <property type="match status" value="1"/>
</dbReference>
<dbReference type="AlphaFoldDB" id="A0A8J3KY57"/>
<comment type="similarity">
    <text evidence="6">Belongs to the ABC-4 integral membrane protein family.</text>
</comment>
<dbReference type="PANTHER" id="PTHR30572:SF4">
    <property type="entry name" value="ABC TRANSPORTER PERMEASE YTRF"/>
    <property type="match status" value="1"/>
</dbReference>
<evidence type="ECO:0000313" key="10">
    <source>
        <dbReference type="EMBL" id="GIG08338.1"/>
    </source>
</evidence>
<feature type="domain" description="MacB-like periplasmic core" evidence="9">
    <location>
        <begin position="27"/>
        <end position="238"/>
    </location>
</feature>
<sequence length="398" mass="40803">MAAAARTSPRDVFTQAWHAAVGRRGRSLLTAAGVGLGVAATVATLAVTATASGAISDKFDATRATSLTLRWPERVSRPEPGVIMNVTRLNGVEAAGLICEAARDEHRATAVTPQHATGVPTRIGLLAAQPSAFSALRVAPVSGRFFDDGHGTRAEQVVVVDTVAAQALGVSQPGQLIYVDGAPVSVIGVYEAPVGEARMTAAVIMPYQRCLHDSREQPLFGQPMVVVRTALGAADQVAGEARLALYPADPGALEALVPPDLRTFREGVEEDTRALFLGLALVSLIIGALGVSNATLVSVLERRPEIGLRRAIGASRAAVAGQFLVESGLLGLAGGILGTVVAVDAAVAVALVKQWLVVLDPALLGGGPLLGLLVGTAAGAYPAWKASRVEPAASLRAS</sequence>
<evidence type="ECO:0000259" key="9">
    <source>
        <dbReference type="Pfam" id="PF12704"/>
    </source>
</evidence>
<dbReference type="RefSeq" id="WP_203694652.1">
    <property type="nucleotide sequence ID" value="NZ_BAAALC010000046.1"/>
</dbReference>
<feature type="transmembrane region" description="Helical" evidence="7">
    <location>
        <begin position="329"/>
        <end position="351"/>
    </location>
</feature>
<evidence type="ECO:0000256" key="3">
    <source>
        <dbReference type="ARBA" id="ARBA00022692"/>
    </source>
</evidence>
<evidence type="ECO:0000256" key="5">
    <source>
        <dbReference type="ARBA" id="ARBA00023136"/>
    </source>
</evidence>
<gene>
    <name evidence="10" type="ORF">Cco03nite_50380</name>
</gene>